<reference evidence="10" key="1">
    <citation type="submission" date="2025-08" db="UniProtKB">
        <authorList>
            <consortium name="Ensembl"/>
        </authorList>
    </citation>
    <scope>IDENTIFICATION</scope>
</reference>
<evidence type="ECO:0000256" key="2">
    <source>
        <dbReference type="ARBA" id="ARBA00022723"/>
    </source>
</evidence>
<accession>A0A8D2KL81</accession>
<evidence type="ECO:0000259" key="9">
    <source>
        <dbReference type="PROSITE" id="PS50199"/>
    </source>
</evidence>
<evidence type="ECO:0000256" key="3">
    <source>
        <dbReference type="ARBA" id="ARBA00022737"/>
    </source>
</evidence>
<evidence type="ECO:0000256" key="6">
    <source>
        <dbReference type="ARBA" id="ARBA00022884"/>
    </source>
</evidence>
<dbReference type="Gene3D" id="4.10.1060.10">
    <property type="entry name" value="Zinc finger, RanBP2-type"/>
    <property type="match status" value="2"/>
</dbReference>
<organism evidence="10 11">
    <name type="scientific">Urocitellus parryii</name>
    <name type="common">Arctic ground squirrel</name>
    <name type="synonym">Spermophilus parryii</name>
    <dbReference type="NCBI Taxonomy" id="9999"/>
    <lineage>
        <taxon>Eukaryota</taxon>
        <taxon>Metazoa</taxon>
        <taxon>Chordata</taxon>
        <taxon>Craniata</taxon>
        <taxon>Vertebrata</taxon>
        <taxon>Euteleostomi</taxon>
        <taxon>Mammalia</taxon>
        <taxon>Eutheria</taxon>
        <taxon>Euarchontoglires</taxon>
        <taxon>Glires</taxon>
        <taxon>Rodentia</taxon>
        <taxon>Sciuromorpha</taxon>
        <taxon>Sciuridae</taxon>
        <taxon>Xerinae</taxon>
        <taxon>Marmotini</taxon>
        <taxon>Urocitellus</taxon>
    </lineage>
</organism>
<dbReference type="FunFam" id="4.10.1060.10:FF:000004">
    <property type="entry name" value="Zinc finger Ran-binding domain-containing protein 2"/>
    <property type="match status" value="1"/>
</dbReference>
<dbReference type="SMART" id="SM00547">
    <property type="entry name" value="ZnF_RBZ"/>
    <property type="match status" value="2"/>
</dbReference>
<evidence type="ECO:0000313" key="10">
    <source>
        <dbReference type="Ensembl" id="ENSUPAP00010022053.1"/>
    </source>
</evidence>
<keyword evidence="2" id="KW-0479">Metal-binding</keyword>
<evidence type="ECO:0000256" key="8">
    <source>
        <dbReference type="PROSITE-ProRule" id="PRU00322"/>
    </source>
</evidence>
<dbReference type="InterPro" id="IPR036443">
    <property type="entry name" value="Znf_RanBP2_sf"/>
</dbReference>
<reference evidence="10" key="2">
    <citation type="submission" date="2025-09" db="UniProtKB">
        <authorList>
            <consortium name="Ensembl"/>
        </authorList>
    </citation>
    <scope>IDENTIFICATION</scope>
</reference>
<dbReference type="Ensembl" id="ENSUPAT00010025113.1">
    <property type="protein sequence ID" value="ENSUPAP00010022053.1"/>
    <property type="gene ID" value="ENSUPAG00010017542.1"/>
</dbReference>
<keyword evidence="11" id="KW-1185">Reference proteome</keyword>
<keyword evidence="4 8" id="KW-0863">Zinc-finger</keyword>
<evidence type="ECO:0000256" key="7">
    <source>
        <dbReference type="ARBA" id="ARBA00023242"/>
    </source>
</evidence>
<dbReference type="SUPFAM" id="SSF90209">
    <property type="entry name" value="Ran binding protein zinc finger-like"/>
    <property type="match status" value="1"/>
</dbReference>
<name>A0A8D2KL81_UROPR</name>
<evidence type="ECO:0000313" key="11">
    <source>
        <dbReference type="Proteomes" id="UP000694417"/>
    </source>
</evidence>
<dbReference type="PANTHER" id="PTHR12999">
    <property type="entry name" value="ZINC FINGER RAN-BINDING DOMAIN-CONTAINING PROTEIN 2 ZRANB2-RELATED"/>
    <property type="match status" value="1"/>
</dbReference>
<evidence type="ECO:0000256" key="5">
    <source>
        <dbReference type="ARBA" id="ARBA00022833"/>
    </source>
</evidence>
<dbReference type="GO" id="GO:0001530">
    <property type="term" value="F:lipopolysaccharide binding"/>
    <property type="evidence" value="ECO:0007669"/>
    <property type="project" value="TreeGrafter"/>
</dbReference>
<dbReference type="AlphaFoldDB" id="A0A8D2KL81"/>
<proteinExistence type="predicted"/>
<protein>
    <recommendedName>
        <fullName evidence="9">RanBP2-type domain-containing protein</fullName>
    </recommendedName>
</protein>
<dbReference type="GeneTree" id="ENSGT00730000111078"/>
<keyword evidence="7" id="KW-0539">Nucleus</keyword>
<dbReference type="PROSITE" id="PS01358">
    <property type="entry name" value="ZF_RANBP2_1"/>
    <property type="match status" value="1"/>
</dbReference>
<keyword evidence="5" id="KW-0862">Zinc</keyword>
<keyword evidence="6" id="KW-0694">RNA-binding</keyword>
<dbReference type="PANTHER" id="PTHR12999:SF22">
    <property type="entry name" value="ZINC FINGER RAN-BINDING DOMAIN-CONTAINING PROTEIN 2"/>
    <property type="match status" value="1"/>
</dbReference>
<dbReference type="GO" id="GO:0008270">
    <property type="term" value="F:zinc ion binding"/>
    <property type="evidence" value="ECO:0007669"/>
    <property type="project" value="UniProtKB-KW"/>
</dbReference>
<dbReference type="GO" id="GO:0003723">
    <property type="term" value="F:RNA binding"/>
    <property type="evidence" value="ECO:0007669"/>
    <property type="project" value="UniProtKB-KW"/>
</dbReference>
<keyword evidence="3" id="KW-0677">Repeat</keyword>
<dbReference type="GO" id="GO:0005634">
    <property type="term" value="C:nucleus"/>
    <property type="evidence" value="ECO:0007669"/>
    <property type="project" value="UniProtKB-SubCell"/>
</dbReference>
<dbReference type="InterPro" id="IPR001876">
    <property type="entry name" value="Znf_RanBP2"/>
</dbReference>
<dbReference type="Proteomes" id="UP000694417">
    <property type="component" value="Unplaced"/>
</dbReference>
<dbReference type="PROSITE" id="PS50199">
    <property type="entry name" value="ZF_RANBP2_2"/>
    <property type="match status" value="1"/>
</dbReference>
<sequence length="302" mass="34877">MGTKFAPTKKCGNVNFARRTSYNRCGREKTTEAKMMKARGTEIGKTLAEKSRGLFSANEWQCKTCSNVNWARRSDCKMCNIPKYAKLEERTGYGDGFNERENVEYIEREESDGEYDEFGCKKKKCKGKAVGPASILKEVENKQSEGEEMRMRMKMMLISQNIILMPVKKKIVIKRNLIDEVAQSLDLHIHNLHHAHYPPQVQGLDPGPIQEVLPVRSQNLIQVPENVQDLEGRNQDPALGPTGPHEKDLIQVHHLLRGTEREVVLDLLHLPTPMEHHYFTQAPQVIFWIIPFWFKFKKEIMY</sequence>
<feature type="domain" description="RanBP2-type" evidence="9">
    <location>
        <begin position="56"/>
        <end position="85"/>
    </location>
</feature>
<evidence type="ECO:0000256" key="1">
    <source>
        <dbReference type="ARBA" id="ARBA00004123"/>
    </source>
</evidence>
<comment type="subcellular location">
    <subcellularLocation>
        <location evidence="1">Nucleus</location>
    </subcellularLocation>
</comment>
<evidence type="ECO:0000256" key="4">
    <source>
        <dbReference type="ARBA" id="ARBA00022771"/>
    </source>
</evidence>